<dbReference type="FunFam" id="3.30.300.30:FF:000008">
    <property type="entry name" value="2,3-dihydroxybenzoate-AMP ligase"/>
    <property type="match status" value="1"/>
</dbReference>
<dbReference type="PANTHER" id="PTHR43201:SF5">
    <property type="entry name" value="MEDIUM-CHAIN ACYL-COA LIGASE ACSF2, MITOCHONDRIAL"/>
    <property type="match status" value="1"/>
</dbReference>
<evidence type="ECO:0000259" key="3">
    <source>
        <dbReference type="Pfam" id="PF00501"/>
    </source>
</evidence>
<dbReference type="NCBIfam" id="NF005801">
    <property type="entry name" value="PRK07656.1"/>
    <property type="match status" value="1"/>
</dbReference>
<evidence type="ECO:0000313" key="6">
    <source>
        <dbReference type="Proteomes" id="UP000274762"/>
    </source>
</evidence>
<organism evidence="5 6">
    <name type="scientific">Williamsia marianensis</name>
    <dbReference type="NCBI Taxonomy" id="85044"/>
    <lineage>
        <taxon>Bacteria</taxon>
        <taxon>Bacillati</taxon>
        <taxon>Actinomycetota</taxon>
        <taxon>Actinomycetes</taxon>
        <taxon>Mycobacteriales</taxon>
        <taxon>Nocardiaceae</taxon>
        <taxon>Williamsia</taxon>
    </lineage>
</organism>
<reference evidence="5 6" key="1">
    <citation type="submission" date="2018-10" db="EMBL/GenBank/DDBJ databases">
        <title>Sequencing the genomes of 1000 actinobacteria strains.</title>
        <authorList>
            <person name="Klenk H.-P."/>
        </authorList>
    </citation>
    <scope>NUCLEOTIDE SEQUENCE [LARGE SCALE GENOMIC DNA]</scope>
    <source>
        <strain evidence="5 6">DSM 44343</strain>
    </source>
</reference>
<dbReference type="InterPro" id="IPR000873">
    <property type="entry name" value="AMP-dep_synth/lig_dom"/>
</dbReference>
<protein>
    <submittedName>
        <fullName evidence="5">Acyl-CoA synthetase (AMP-forming)/AMP-acid ligase II</fullName>
    </submittedName>
</protein>
<dbReference type="Proteomes" id="UP000274762">
    <property type="component" value="Unassembled WGS sequence"/>
</dbReference>
<feature type="domain" description="AMP-dependent synthetase/ligase" evidence="3">
    <location>
        <begin position="26"/>
        <end position="401"/>
    </location>
</feature>
<gene>
    <name evidence="5" type="ORF">DFJ75_0801</name>
</gene>
<dbReference type="RefSeq" id="WP_281275229.1">
    <property type="nucleotide sequence ID" value="NZ_CBCRXS010000001.1"/>
</dbReference>
<dbReference type="Pfam" id="PF13193">
    <property type="entry name" value="AMP-binding_C"/>
    <property type="match status" value="1"/>
</dbReference>
<dbReference type="Gene3D" id="3.40.50.12780">
    <property type="entry name" value="N-terminal domain of ligase-like"/>
    <property type="match status" value="1"/>
</dbReference>
<evidence type="ECO:0000256" key="2">
    <source>
        <dbReference type="ARBA" id="ARBA00022598"/>
    </source>
</evidence>
<evidence type="ECO:0000313" key="5">
    <source>
        <dbReference type="EMBL" id="RKR94011.1"/>
    </source>
</evidence>
<sequence>MSISADQPTPDRLDVDAVTTTPQALRRAAQLWPDGLAIIDDQWGETVELTWSDLLGAVRTFAAGLIAEGIEAGDRVAIWAPNSFHWPIAALGAHFAGATLVPLNTRYTAAEALEIVQRTKARAIVVVGQFLGTDRVEQLCAEAGGDLAAASNLAVAIRVRLEADDHRGAVAVDWNDFLCAATDEGRAEADARASAVAPTDISDVLFTSGTTGRSKGALAEHQQTVAGARAWATNGNLGTDDRYLMVNPYFHTFGYKAGILVCTLMGTTMIPLAVYSTDAAMRLIEQRKATVFPGAPTIFQTILDAPRRPEFDLSSLRLAVTGAAIVPVVLVERMQRDLGIETVITAYGLTEASGFVTTCTPDDDDQTVANTCGRPFTGMEIKLSENGEVLARGKMVMRGYLDDPKATAEAIDADGWLHTGDIGTIDERGNLSITDRLKDMYISGGFNVYPAEVEQVLARIDGVAEAAVVGVPDERLGEVGRAYLTLSPGASVDEKSVIEYCRQKLANFKTPRSVIIIDEFPRNAGGKILKRELH</sequence>
<feature type="domain" description="AMP-binding enzyme C-terminal" evidence="4">
    <location>
        <begin position="452"/>
        <end position="527"/>
    </location>
</feature>
<dbReference type="EMBL" id="RBKV01000001">
    <property type="protein sequence ID" value="RKR94011.1"/>
    <property type="molecule type" value="Genomic_DNA"/>
</dbReference>
<dbReference type="PROSITE" id="PS00455">
    <property type="entry name" value="AMP_BINDING"/>
    <property type="match status" value="1"/>
</dbReference>
<dbReference type="InterPro" id="IPR042099">
    <property type="entry name" value="ANL_N_sf"/>
</dbReference>
<dbReference type="GO" id="GO:0006631">
    <property type="term" value="P:fatty acid metabolic process"/>
    <property type="evidence" value="ECO:0007669"/>
    <property type="project" value="TreeGrafter"/>
</dbReference>
<comment type="caution">
    <text evidence="5">The sequence shown here is derived from an EMBL/GenBank/DDBJ whole genome shotgun (WGS) entry which is preliminary data.</text>
</comment>
<dbReference type="GO" id="GO:0031956">
    <property type="term" value="F:medium-chain fatty acid-CoA ligase activity"/>
    <property type="evidence" value="ECO:0007669"/>
    <property type="project" value="TreeGrafter"/>
</dbReference>
<comment type="similarity">
    <text evidence="1">Belongs to the ATP-dependent AMP-binding enzyme family.</text>
</comment>
<dbReference type="InterPro" id="IPR020845">
    <property type="entry name" value="AMP-binding_CS"/>
</dbReference>
<dbReference type="Gene3D" id="3.30.300.30">
    <property type="match status" value="1"/>
</dbReference>
<keyword evidence="2 5" id="KW-0436">Ligase</keyword>
<evidence type="ECO:0000256" key="1">
    <source>
        <dbReference type="ARBA" id="ARBA00006432"/>
    </source>
</evidence>
<dbReference type="SUPFAM" id="SSF56801">
    <property type="entry name" value="Acetyl-CoA synthetase-like"/>
    <property type="match status" value="1"/>
</dbReference>
<dbReference type="Pfam" id="PF00501">
    <property type="entry name" value="AMP-binding"/>
    <property type="match status" value="1"/>
</dbReference>
<proteinExistence type="inferred from homology"/>
<dbReference type="InterPro" id="IPR025110">
    <property type="entry name" value="AMP-bd_C"/>
</dbReference>
<accession>A0A495JYP3</accession>
<dbReference type="AlphaFoldDB" id="A0A495JYP3"/>
<evidence type="ECO:0000259" key="4">
    <source>
        <dbReference type="Pfam" id="PF13193"/>
    </source>
</evidence>
<dbReference type="PANTHER" id="PTHR43201">
    <property type="entry name" value="ACYL-COA SYNTHETASE"/>
    <property type="match status" value="1"/>
</dbReference>
<dbReference type="InterPro" id="IPR045851">
    <property type="entry name" value="AMP-bd_C_sf"/>
</dbReference>
<name>A0A495JYP3_WILMA</name>